<comment type="caution">
    <text evidence="6">The sequence shown here is derived from an EMBL/GenBank/DDBJ whole genome shotgun (WGS) entry which is preliminary data.</text>
</comment>
<keyword evidence="3 5" id="KW-1133">Transmembrane helix</keyword>
<dbReference type="EMBL" id="BSKO01000001">
    <property type="protein sequence ID" value="GLO65811.1"/>
    <property type="molecule type" value="Genomic_DNA"/>
</dbReference>
<evidence type="ECO:0000256" key="1">
    <source>
        <dbReference type="ARBA" id="ARBA00004370"/>
    </source>
</evidence>
<sequence length="79" mass="8763">MDKGTIISIIAVIVAAVNQVFVLLGKSPMPIDSGLIEQFLSAVFTVTTAIIAWIRNKRSKSDIEKAHRRNQAKQKKKTK</sequence>
<dbReference type="InterPro" id="IPR006479">
    <property type="entry name" value="Holin"/>
</dbReference>
<gene>
    <name evidence="6" type="ORF">MACH08_15950</name>
</gene>
<dbReference type="RefSeq" id="WP_017796490.1">
    <property type="nucleotide sequence ID" value="NZ_BSKO01000001.1"/>
</dbReference>
<proteinExistence type="predicted"/>
<reference evidence="6 7" key="1">
    <citation type="submission" date="2023-02" db="EMBL/GenBank/DDBJ databases">
        <title>Oceanobacillus kimchii IFOP_LL358 isolated form Alexandrium catenella lab strain.</title>
        <authorList>
            <person name="Gajardo G."/>
            <person name="Ueki S."/>
            <person name="Maruyama F."/>
        </authorList>
    </citation>
    <scope>NUCLEOTIDE SEQUENCE [LARGE SCALE GENOMIC DNA]</scope>
    <source>
        <strain evidence="6 7">IFOP_LL358</strain>
    </source>
</reference>
<protein>
    <recommendedName>
        <fullName evidence="8">Phage holin</fullName>
    </recommendedName>
</protein>
<keyword evidence="4 5" id="KW-0472">Membrane</keyword>
<dbReference type="Proteomes" id="UP001275436">
    <property type="component" value="Unassembled WGS sequence"/>
</dbReference>
<evidence type="ECO:0000313" key="6">
    <source>
        <dbReference type="EMBL" id="GLO65811.1"/>
    </source>
</evidence>
<organism evidence="6 7">
    <name type="scientific">Oceanobacillus kimchii</name>
    <dbReference type="NCBI Taxonomy" id="746691"/>
    <lineage>
        <taxon>Bacteria</taxon>
        <taxon>Bacillati</taxon>
        <taxon>Bacillota</taxon>
        <taxon>Bacilli</taxon>
        <taxon>Bacillales</taxon>
        <taxon>Bacillaceae</taxon>
        <taxon>Oceanobacillus</taxon>
    </lineage>
</organism>
<evidence type="ECO:0000256" key="2">
    <source>
        <dbReference type="ARBA" id="ARBA00022692"/>
    </source>
</evidence>
<keyword evidence="7" id="KW-1185">Reference proteome</keyword>
<comment type="subcellular location">
    <subcellularLocation>
        <location evidence="1">Membrane</location>
    </subcellularLocation>
</comment>
<feature type="transmembrane region" description="Helical" evidence="5">
    <location>
        <begin position="7"/>
        <end position="24"/>
    </location>
</feature>
<evidence type="ECO:0000256" key="5">
    <source>
        <dbReference type="SAM" id="Phobius"/>
    </source>
</evidence>
<evidence type="ECO:0008006" key="8">
    <source>
        <dbReference type="Google" id="ProtNLM"/>
    </source>
</evidence>
<evidence type="ECO:0000256" key="4">
    <source>
        <dbReference type="ARBA" id="ARBA00023136"/>
    </source>
</evidence>
<keyword evidence="2 5" id="KW-0812">Transmembrane</keyword>
<feature type="transmembrane region" description="Helical" evidence="5">
    <location>
        <begin position="36"/>
        <end position="54"/>
    </location>
</feature>
<accession>A0ABQ5TG09</accession>
<name>A0ABQ5TG09_9BACI</name>
<dbReference type="Pfam" id="PF04688">
    <property type="entry name" value="Holin_SPP1"/>
    <property type="match status" value="1"/>
</dbReference>
<evidence type="ECO:0000313" key="7">
    <source>
        <dbReference type="Proteomes" id="UP001275436"/>
    </source>
</evidence>
<evidence type="ECO:0000256" key="3">
    <source>
        <dbReference type="ARBA" id="ARBA00022989"/>
    </source>
</evidence>
<dbReference type="NCBIfam" id="TIGR01592">
    <property type="entry name" value="holin_SPP1"/>
    <property type="match status" value="1"/>
</dbReference>